<dbReference type="AlphaFoldDB" id="A0A0V8QHP8"/>
<evidence type="ECO:0000259" key="2">
    <source>
        <dbReference type="Pfam" id="PF12439"/>
    </source>
</evidence>
<accession>A0A0V8QHP8</accession>
<dbReference type="GO" id="GO:0005980">
    <property type="term" value="P:glycogen catabolic process"/>
    <property type="evidence" value="ECO:0007669"/>
    <property type="project" value="InterPro"/>
</dbReference>
<dbReference type="Pfam" id="PF12439">
    <property type="entry name" value="GDE_N"/>
    <property type="match status" value="1"/>
</dbReference>
<dbReference type="EMBL" id="LNAM01000057">
    <property type="protein sequence ID" value="KSV59998.1"/>
    <property type="molecule type" value="Genomic_DNA"/>
</dbReference>
<proteinExistence type="predicted"/>
<dbReference type="GO" id="GO:0004134">
    <property type="term" value="F:4-alpha-glucanotransferase activity"/>
    <property type="evidence" value="ECO:0007669"/>
    <property type="project" value="InterPro"/>
</dbReference>
<dbReference type="SUPFAM" id="SSF48208">
    <property type="entry name" value="Six-hairpin glycosidases"/>
    <property type="match status" value="1"/>
</dbReference>
<dbReference type="OrthoDB" id="9761875at2"/>
<dbReference type="Gene3D" id="1.50.10.10">
    <property type="match status" value="1"/>
</dbReference>
<evidence type="ECO:0000313" key="3">
    <source>
        <dbReference type="EMBL" id="KSV59998.1"/>
    </source>
</evidence>
<protein>
    <recommendedName>
        <fullName evidence="5">Glycogen debranching protein</fullName>
    </recommendedName>
</protein>
<dbReference type="Proteomes" id="UP000054874">
    <property type="component" value="Unassembled WGS sequence"/>
</dbReference>
<reference evidence="3 4" key="1">
    <citation type="submission" date="2015-11" db="EMBL/GenBank/DDBJ databases">
        <title>Butyribacter intestini gen. nov., sp. nov., a butyric acid-producing bacterium of the family Lachnospiraceae isolated from the human faeces.</title>
        <authorList>
            <person name="Zou Y."/>
            <person name="Xue W."/>
            <person name="Luo G."/>
            <person name="Lv M."/>
        </authorList>
    </citation>
    <scope>NUCLEOTIDE SEQUENCE [LARGE SCALE GENOMIC DNA]</scope>
    <source>
        <strain evidence="3 4">ACET-33324</strain>
    </source>
</reference>
<dbReference type="InterPro" id="IPR012341">
    <property type="entry name" value="6hp_glycosidase-like_sf"/>
</dbReference>
<dbReference type="InterPro" id="IPR010401">
    <property type="entry name" value="AGL/Gdb1"/>
</dbReference>
<dbReference type="InterPro" id="IPR008928">
    <property type="entry name" value="6-hairpin_glycosidase_sf"/>
</dbReference>
<dbReference type="RefSeq" id="WP_058351729.1">
    <property type="nucleotide sequence ID" value="NZ_CABMMD010000057.1"/>
</dbReference>
<dbReference type="InterPro" id="IPR024742">
    <property type="entry name" value="Glycogen_debranch_N"/>
</dbReference>
<dbReference type="PANTHER" id="PTHR10569:SF2">
    <property type="entry name" value="GLYCOGEN DEBRANCHING ENZYME"/>
    <property type="match status" value="1"/>
</dbReference>
<dbReference type="GO" id="GO:0004135">
    <property type="term" value="F:amylo-alpha-1,6-glucosidase activity"/>
    <property type="evidence" value="ECO:0007669"/>
    <property type="project" value="InterPro"/>
</dbReference>
<organism evidence="3 4">
    <name type="scientific">Acetivibrio ethanolgignens</name>
    <dbReference type="NCBI Taxonomy" id="290052"/>
    <lineage>
        <taxon>Bacteria</taxon>
        <taxon>Bacillati</taxon>
        <taxon>Bacillota</taxon>
        <taxon>Clostridia</taxon>
        <taxon>Eubacteriales</taxon>
        <taxon>Oscillospiraceae</taxon>
        <taxon>Acetivibrio</taxon>
    </lineage>
</organism>
<evidence type="ECO:0008006" key="5">
    <source>
        <dbReference type="Google" id="ProtNLM"/>
    </source>
</evidence>
<dbReference type="PANTHER" id="PTHR10569">
    <property type="entry name" value="GLYCOGEN DEBRANCHING ENZYME"/>
    <property type="match status" value="1"/>
</dbReference>
<gene>
    <name evidence="3" type="ORF">ASU35_06890</name>
</gene>
<keyword evidence="4" id="KW-1185">Reference proteome</keyword>
<name>A0A0V8QHP8_9FIRM</name>
<evidence type="ECO:0000313" key="4">
    <source>
        <dbReference type="Proteomes" id="UP000054874"/>
    </source>
</evidence>
<feature type="domain" description="Glycogen debranching enzyme C-terminal" evidence="1">
    <location>
        <begin position="277"/>
        <end position="639"/>
    </location>
</feature>
<sequence length="658" mass="75326">MKKYVFGRQDFSNLRRAQENCFLLTNGLGGYSSVTAAASVLRCDQGILVAAAKAPNERITKVHRMRESLQMGEEKRILSTQEFADETPKEEGFRYISYVSYERVPSWNYHIEGVSVKKILAIGREKNTVAVLYTLENRSPDIAVFCVEPFLKFAPKEEALQEEKEISYRKGRVTDGKYSMFVRTNGRIEEKETFWQLLSYPEDEKDGRPGKGLCACCFSILKEVKPQEIVSLEIVFSVEELPLSGEEILKETVRYQESLEEALKFSDPVARELAIRGDDFIVRRDSTKGKTILAGYPLFSDWGRDTMIALPGLTLSTGRFEEAKSILKTFLTYERDGLIPNLFPEGGEEPLYNTADAALLLLDCIWQYYIKTGDKAFVKDAWRKMEHIIACYRQGTHHGIRMDEDGLIFAGEGLDQVTWMDVCVEGILPTPRHGKPVEINAYWYNALRIMDTLAAEFGFEKKDYLELSEKVRHSFREKFFIQERGYLRDVLCGGRAEEQLRCNQLWAVAQSFTMLTPEQEKSVIDTVYQRLYTSCGIRTLAIEDPEFREAYSGVQKERDMAYHQGTVWIYPMGAYYLSYLKVHGYSKEAARYVKEQLNALVPMLIQGCVGQLPEIYDGKFPVDGKGCFAQAWSVGEMLRVYEKLEEIQKDSLEISSSL</sequence>
<dbReference type="InterPro" id="IPR032790">
    <property type="entry name" value="GDE_C"/>
</dbReference>
<comment type="caution">
    <text evidence="3">The sequence shown here is derived from an EMBL/GenBank/DDBJ whole genome shotgun (WGS) entry which is preliminary data.</text>
</comment>
<evidence type="ECO:0000259" key="1">
    <source>
        <dbReference type="Pfam" id="PF06202"/>
    </source>
</evidence>
<dbReference type="STRING" id="290052.ASU35_06890"/>
<dbReference type="Pfam" id="PF06202">
    <property type="entry name" value="GDE_C"/>
    <property type="match status" value="1"/>
</dbReference>
<feature type="domain" description="Glycogen debranching enzyme bacterial and archaeal type N-terminal" evidence="2">
    <location>
        <begin position="22"/>
        <end position="228"/>
    </location>
</feature>